<dbReference type="eggNOG" id="ENOG502S8NJ">
    <property type="taxonomic scope" value="Eukaryota"/>
</dbReference>
<dbReference type="InterPro" id="IPR001878">
    <property type="entry name" value="Znf_CCHC"/>
</dbReference>
<dbReference type="SMART" id="SM00343">
    <property type="entry name" value="ZnF_C2HC"/>
    <property type="match status" value="1"/>
</dbReference>
<dbReference type="GO" id="GO:0003676">
    <property type="term" value="F:nucleic acid binding"/>
    <property type="evidence" value="ECO:0007669"/>
    <property type="project" value="InterPro"/>
</dbReference>
<accession>K1WA97</accession>
<dbReference type="GO" id="GO:0006397">
    <property type="term" value="P:mRNA processing"/>
    <property type="evidence" value="ECO:0007669"/>
    <property type="project" value="UniProtKB-KW"/>
</dbReference>
<dbReference type="HOGENOM" id="CLU_744308_0_0_1"/>
<dbReference type="STRING" id="1220162.K1WA97"/>
<dbReference type="InterPro" id="IPR005162">
    <property type="entry name" value="Retrotrans_gag_dom"/>
</dbReference>
<dbReference type="SUPFAM" id="SSF57756">
    <property type="entry name" value="Retrovirus zinc finger-like domains"/>
    <property type="match status" value="1"/>
</dbReference>
<evidence type="ECO:0000256" key="2">
    <source>
        <dbReference type="PROSITE-ProRule" id="PRU00047"/>
    </source>
</evidence>
<dbReference type="AlphaFoldDB" id="K1WA97"/>
<comment type="caution">
    <text evidence="5">The sequence shown here is derived from an EMBL/GenBank/DDBJ whole genome shotgun (WGS) entry which is preliminary data.</text>
</comment>
<dbReference type="InterPro" id="IPR032567">
    <property type="entry name" value="RTL1-rel"/>
</dbReference>
<keyword evidence="2" id="KW-0479">Metal-binding</keyword>
<dbReference type="InterPro" id="IPR036875">
    <property type="entry name" value="Znf_CCHC_sf"/>
</dbReference>
<reference evidence="5 6" key="1">
    <citation type="journal article" date="2012" name="Eukaryot. Cell">
        <title>Genome sequence of the Trichosporon asahii environmental strain CBS 8904.</title>
        <authorList>
            <person name="Yang R.Y."/>
            <person name="Li H.T."/>
            <person name="Zhu H."/>
            <person name="Zhou G.P."/>
            <person name="Wang M."/>
            <person name="Wang L."/>
        </authorList>
    </citation>
    <scope>NUCLEOTIDE SEQUENCE [LARGE SCALE GENOMIC DNA]</scope>
    <source>
        <strain evidence="5 6">CBS 8904</strain>
    </source>
</reference>
<dbReference type="OrthoDB" id="3066517at2759"/>
<dbReference type="OMA" id="RRCRMED"/>
<dbReference type="PANTHER" id="PTHR15503:SF22">
    <property type="entry name" value="TRANSPOSON TY3-I GAG POLYPROTEIN"/>
    <property type="match status" value="1"/>
</dbReference>
<proteinExistence type="predicted"/>
<protein>
    <submittedName>
        <fullName evidence="5">Retrotransposable element Tf2 protein type</fullName>
    </submittedName>
</protein>
<keyword evidence="3" id="KW-0175">Coiled coil</keyword>
<name>K1WA97_TRIAC</name>
<dbReference type="Pfam" id="PF03732">
    <property type="entry name" value="Retrotrans_gag"/>
    <property type="match status" value="1"/>
</dbReference>
<evidence type="ECO:0000256" key="1">
    <source>
        <dbReference type="ARBA" id="ARBA00022664"/>
    </source>
</evidence>
<dbReference type="Proteomes" id="UP000006757">
    <property type="component" value="Unassembled WGS sequence"/>
</dbReference>
<dbReference type="EMBL" id="AMBO01000005">
    <property type="protein sequence ID" value="EKD05683.1"/>
    <property type="molecule type" value="Genomic_DNA"/>
</dbReference>
<keyword evidence="6" id="KW-1185">Reference proteome</keyword>
<gene>
    <name evidence="5" type="ORF">A1Q2_00007</name>
</gene>
<keyword evidence="1" id="KW-0507">mRNA processing</keyword>
<dbReference type="Pfam" id="PF00098">
    <property type="entry name" value="zf-CCHC"/>
    <property type="match status" value="1"/>
</dbReference>
<keyword evidence="2" id="KW-0863">Zinc-finger</keyword>
<evidence type="ECO:0000259" key="4">
    <source>
        <dbReference type="PROSITE" id="PS50158"/>
    </source>
</evidence>
<organism evidence="5 6">
    <name type="scientific">Trichosporon asahii var. asahii (strain CBS 8904)</name>
    <name type="common">Yeast</name>
    <dbReference type="NCBI Taxonomy" id="1220162"/>
    <lineage>
        <taxon>Eukaryota</taxon>
        <taxon>Fungi</taxon>
        <taxon>Dikarya</taxon>
        <taxon>Basidiomycota</taxon>
        <taxon>Agaricomycotina</taxon>
        <taxon>Tremellomycetes</taxon>
        <taxon>Trichosporonales</taxon>
        <taxon>Trichosporonaceae</taxon>
        <taxon>Trichosporon</taxon>
    </lineage>
</organism>
<feature type="coiled-coil region" evidence="3">
    <location>
        <begin position="55"/>
        <end position="82"/>
    </location>
</feature>
<dbReference type="InParanoid" id="K1WA97"/>
<feature type="domain" description="CCHC-type" evidence="4">
    <location>
        <begin position="346"/>
        <end position="360"/>
    </location>
</feature>
<dbReference type="PANTHER" id="PTHR15503">
    <property type="entry name" value="LDOC1 RELATED"/>
    <property type="match status" value="1"/>
</dbReference>
<dbReference type="GO" id="GO:0008270">
    <property type="term" value="F:zinc ion binding"/>
    <property type="evidence" value="ECO:0007669"/>
    <property type="project" value="UniProtKB-KW"/>
</dbReference>
<keyword evidence="2" id="KW-0862">Zinc</keyword>
<evidence type="ECO:0000256" key="3">
    <source>
        <dbReference type="SAM" id="Coils"/>
    </source>
</evidence>
<dbReference type="Gene3D" id="4.10.60.10">
    <property type="entry name" value="Zinc finger, CCHC-type"/>
    <property type="match status" value="1"/>
</dbReference>
<evidence type="ECO:0000313" key="6">
    <source>
        <dbReference type="Proteomes" id="UP000006757"/>
    </source>
</evidence>
<dbReference type="PROSITE" id="PS50158">
    <property type="entry name" value="ZF_CCHC"/>
    <property type="match status" value="1"/>
</dbReference>
<evidence type="ECO:0000313" key="5">
    <source>
        <dbReference type="EMBL" id="EKD05683.1"/>
    </source>
</evidence>
<sequence>MSHLFNDNDSLLFQILPWALLMAVMPGMMLLSALPFGAGPAEEPIHVAQAQAAPVTAQEALIEELLSRVNELEHNIDTNMNNTGTFQPHYPKEPKISMPKCFAGRKDESRAFIQKCDNVFRVQPQSYSTDDSKIAFVQNLLDGEAYLWFQPYLQMDYIDRPLWTKSWNAFKEYFEIQFGDSNIIENSRFKLKSLRQTSSASHYATEFKRYAAFLGWDDAALRQTFFDGLKEDVRYKLLTPQSCATFEELVNEAIKWDDLLFQFRKSPSRITTTRTTYGSSKSTFSNNYNYGRPSNFQSNYQSRPFYQKSTTVQQTTDTPMEVDTLRPRTTMLTTQERQYRVDKNLCFNCGKPGHMSRDCKVPRKTLNSQPRA</sequence>